<dbReference type="OrthoDB" id="288221at2759"/>
<dbReference type="OMA" id="FLPEGWF"/>
<dbReference type="SUPFAM" id="SSF51197">
    <property type="entry name" value="Clavaminate synthase-like"/>
    <property type="match status" value="1"/>
</dbReference>
<dbReference type="PANTHER" id="PTHR12461:SF105">
    <property type="entry name" value="HYPOXIA-INDUCIBLE FACTOR 1-ALPHA INHIBITOR"/>
    <property type="match status" value="1"/>
</dbReference>
<accession>A0A077ZUK2</accession>
<organism evidence="2 3">
    <name type="scientific">Stylonychia lemnae</name>
    <name type="common">Ciliate</name>
    <dbReference type="NCBI Taxonomy" id="5949"/>
    <lineage>
        <taxon>Eukaryota</taxon>
        <taxon>Sar</taxon>
        <taxon>Alveolata</taxon>
        <taxon>Ciliophora</taxon>
        <taxon>Intramacronucleata</taxon>
        <taxon>Spirotrichea</taxon>
        <taxon>Stichotrichia</taxon>
        <taxon>Sporadotrichida</taxon>
        <taxon>Oxytrichidae</taxon>
        <taxon>Stylonychinae</taxon>
        <taxon>Stylonychia</taxon>
    </lineage>
</organism>
<protein>
    <submittedName>
        <fullName evidence="2">Domain protein</fullName>
    </submittedName>
</protein>
<dbReference type="EMBL" id="CCKQ01001878">
    <property type="protein sequence ID" value="CDW72980.1"/>
    <property type="molecule type" value="Genomic_DNA"/>
</dbReference>
<dbReference type="Proteomes" id="UP000039865">
    <property type="component" value="Unassembled WGS sequence"/>
</dbReference>
<dbReference type="InParanoid" id="A0A077ZUK2"/>
<dbReference type="Pfam" id="PF13621">
    <property type="entry name" value="Cupin_8"/>
    <property type="match status" value="1"/>
</dbReference>
<dbReference type="InterPro" id="IPR041667">
    <property type="entry name" value="Cupin_8"/>
</dbReference>
<feature type="domain" description="JmjC" evidence="1">
    <location>
        <begin position="119"/>
        <end position="285"/>
    </location>
</feature>
<dbReference type="SMART" id="SM00558">
    <property type="entry name" value="JmjC"/>
    <property type="match status" value="1"/>
</dbReference>
<name>A0A077ZUK2_STYLE</name>
<gene>
    <name evidence="2" type="primary">Contig7744.g8253</name>
    <name evidence="2" type="ORF">STYLEM_1948</name>
</gene>
<dbReference type="AlphaFoldDB" id="A0A077ZUK2"/>
<evidence type="ECO:0000313" key="3">
    <source>
        <dbReference type="Proteomes" id="UP000039865"/>
    </source>
</evidence>
<dbReference type="InterPro" id="IPR003347">
    <property type="entry name" value="JmjC_dom"/>
</dbReference>
<dbReference type="PROSITE" id="PS51184">
    <property type="entry name" value="JMJC"/>
    <property type="match status" value="1"/>
</dbReference>
<dbReference type="PANTHER" id="PTHR12461">
    <property type="entry name" value="HYPOXIA-INDUCIBLE FACTOR 1 ALPHA INHIBITOR-RELATED"/>
    <property type="match status" value="1"/>
</dbReference>
<keyword evidence="3" id="KW-1185">Reference proteome</keyword>
<dbReference type="Gene3D" id="2.60.120.650">
    <property type="entry name" value="Cupin"/>
    <property type="match status" value="1"/>
</dbReference>
<reference evidence="2 3" key="1">
    <citation type="submission" date="2014-06" db="EMBL/GenBank/DDBJ databases">
        <authorList>
            <person name="Swart Estienne"/>
        </authorList>
    </citation>
    <scope>NUCLEOTIDE SEQUENCE [LARGE SCALE GENOMIC DNA]</scope>
    <source>
        <strain evidence="2 3">130c</strain>
    </source>
</reference>
<proteinExistence type="predicted"/>
<evidence type="ECO:0000313" key="2">
    <source>
        <dbReference type="EMBL" id="CDW72980.1"/>
    </source>
</evidence>
<sequence length="286" mass="33651">MVNRLLQVQTSNIYDYLMNKPDSYEVLDYIPETDYRQITDKEFLVNYLQKSRPLVLKEYAKSWPAYQNWQNTSYLVEIAGQEIISAERVPLNSNEYAYFKKAFKKSFMTYEDFVVSMTDQNRTFNYYFAQESIPKPMLQDVQQPHFVKDYLNMAEVAFWHGIGTVSLPHTDTDENFMCVFKGYKNFTIVSPWQSRFVYAGVSINGEKMPMNYSPLNFDKPDYQKYPMFKLAKIYNIHLKAGDCLFLPGDWWHQVTSSPTECVAVSTWYQQNQISALVFKESAELLD</sequence>
<evidence type="ECO:0000259" key="1">
    <source>
        <dbReference type="PROSITE" id="PS51184"/>
    </source>
</evidence>